<evidence type="ECO:0000259" key="1">
    <source>
        <dbReference type="Pfam" id="PF01182"/>
    </source>
</evidence>
<sequence>MSGITHIERSYRGGVERSGELPMLVLPAPDGHLVLQTASDDEWPSAACTVLEEAIAEATSASMGCRLMLTGGRSAGRLYRQLRGSRVPDYSKLTLLTGDERCVPLDAADSNYGLILRELVEAGPWQYVAFRPLRGWTDPGQALPEYEQELEQEVDVLLLSLGTDGHVASLFPFSSSTSEQARRVTTAIAPDMSTRRLTITRRVVAEAGRVVILVVGSQKGGILRETLYEDGLGVEHLPARMVERGTWILDRSAGEAFRGSRG</sequence>
<reference evidence="2" key="1">
    <citation type="submission" date="2018-05" db="EMBL/GenBank/DDBJ databases">
        <authorList>
            <person name="Lanie J.A."/>
            <person name="Ng W.-L."/>
            <person name="Kazmierczak K.M."/>
            <person name="Andrzejewski T.M."/>
            <person name="Davidsen T.M."/>
            <person name="Wayne K.J."/>
            <person name="Tettelin H."/>
            <person name="Glass J.I."/>
            <person name="Rusch D."/>
            <person name="Podicherti R."/>
            <person name="Tsui H.-C.T."/>
            <person name="Winkler M.E."/>
        </authorList>
    </citation>
    <scope>NUCLEOTIDE SEQUENCE</scope>
</reference>
<feature type="domain" description="Glucosamine/galactosamine-6-phosphate isomerase" evidence="1">
    <location>
        <begin position="41"/>
        <end position="244"/>
    </location>
</feature>
<protein>
    <recommendedName>
        <fullName evidence="1">Glucosamine/galactosamine-6-phosphate isomerase domain-containing protein</fullName>
    </recommendedName>
</protein>
<gene>
    <name evidence="2" type="ORF">METZ01_LOCUS83861</name>
</gene>
<dbReference type="Gene3D" id="3.40.50.1360">
    <property type="match status" value="1"/>
</dbReference>
<proteinExistence type="predicted"/>
<dbReference type="GO" id="GO:0005975">
    <property type="term" value="P:carbohydrate metabolic process"/>
    <property type="evidence" value="ECO:0007669"/>
    <property type="project" value="InterPro"/>
</dbReference>
<dbReference type="SUPFAM" id="SSF100950">
    <property type="entry name" value="NagB/RpiA/CoA transferase-like"/>
    <property type="match status" value="1"/>
</dbReference>
<dbReference type="PANTHER" id="PTHR11054:SF0">
    <property type="entry name" value="6-PHOSPHOGLUCONOLACTONASE"/>
    <property type="match status" value="1"/>
</dbReference>
<dbReference type="InterPro" id="IPR039104">
    <property type="entry name" value="6PGL"/>
</dbReference>
<dbReference type="InterPro" id="IPR006148">
    <property type="entry name" value="Glc/Gal-6P_isomerase"/>
</dbReference>
<dbReference type="InterPro" id="IPR037171">
    <property type="entry name" value="NagB/RpiA_transferase-like"/>
</dbReference>
<evidence type="ECO:0000313" key="2">
    <source>
        <dbReference type="EMBL" id="SVA31007.1"/>
    </source>
</evidence>
<dbReference type="Pfam" id="PF01182">
    <property type="entry name" value="Glucosamine_iso"/>
    <property type="match status" value="1"/>
</dbReference>
<dbReference type="AlphaFoldDB" id="A0A381UUH3"/>
<accession>A0A381UUH3</accession>
<organism evidence="2">
    <name type="scientific">marine metagenome</name>
    <dbReference type="NCBI Taxonomy" id="408172"/>
    <lineage>
        <taxon>unclassified sequences</taxon>
        <taxon>metagenomes</taxon>
        <taxon>ecological metagenomes</taxon>
    </lineage>
</organism>
<dbReference type="EMBL" id="UINC01007027">
    <property type="protein sequence ID" value="SVA31007.1"/>
    <property type="molecule type" value="Genomic_DNA"/>
</dbReference>
<dbReference type="PANTHER" id="PTHR11054">
    <property type="entry name" value="6-PHOSPHOGLUCONOLACTONASE"/>
    <property type="match status" value="1"/>
</dbReference>
<name>A0A381UUH3_9ZZZZ</name>